<evidence type="ECO:0000256" key="4">
    <source>
        <dbReference type="ARBA" id="ARBA00004922"/>
    </source>
</evidence>
<evidence type="ECO:0000256" key="14">
    <source>
        <dbReference type="ARBA" id="ARBA00023211"/>
    </source>
</evidence>
<dbReference type="GO" id="GO:0016020">
    <property type="term" value="C:membrane"/>
    <property type="evidence" value="ECO:0007669"/>
    <property type="project" value="InterPro"/>
</dbReference>
<comment type="similarity">
    <text evidence="5">Belongs to the STT3 family.</text>
</comment>
<feature type="transmembrane region" description="Helical" evidence="18">
    <location>
        <begin position="463"/>
        <end position="482"/>
    </location>
</feature>
<dbReference type="GO" id="GO:0004576">
    <property type="term" value="F:oligosaccharyl transferase activity"/>
    <property type="evidence" value="ECO:0007669"/>
    <property type="project" value="InterPro"/>
</dbReference>
<feature type="transmembrane region" description="Helical" evidence="18">
    <location>
        <begin position="139"/>
        <end position="159"/>
    </location>
</feature>
<protein>
    <recommendedName>
        <fullName evidence="6">dolichyl-phosphooligosaccharide-protein glycotransferase</fullName>
        <ecNumber evidence="6">2.4.99.21</ecNumber>
    </recommendedName>
    <alternativeName>
        <fullName evidence="15">Oligosaccharyl transferase</fullName>
    </alternativeName>
</protein>
<evidence type="ECO:0000259" key="19">
    <source>
        <dbReference type="Pfam" id="PF02516"/>
    </source>
</evidence>
<feature type="transmembrane region" description="Helical" evidence="18">
    <location>
        <begin position="327"/>
        <end position="348"/>
    </location>
</feature>
<evidence type="ECO:0000256" key="5">
    <source>
        <dbReference type="ARBA" id="ARBA00010810"/>
    </source>
</evidence>
<evidence type="ECO:0000256" key="12">
    <source>
        <dbReference type="ARBA" id="ARBA00022989"/>
    </source>
</evidence>
<keyword evidence="8" id="KW-0808">Transferase</keyword>
<dbReference type="GO" id="GO:0012505">
    <property type="term" value="C:endomembrane system"/>
    <property type="evidence" value="ECO:0007669"/>
    <property type="project" value="UniProtKB-SubCell"/>
</dbReference>
<dbReference type="Gene3D" id="3.40.50.12610">
    <property type="match status" value="1"/>
</dbReference>
<evidence type="ECO:0000256" key="2">
    <source>
        <dbReference type="ARBA" id="ARBA00001946"/>
    </source>
</evidence>
<evidence type="ECO:0000256" key="16">
    <source>
        <dbReference type="ARBA" id="ARBA00034066"/>
    </source>
</evidence>
<evidence type="ECO:0000256" key="10">
    <source>
        <dbReference type="ARBA" id="ARBA00022723"/>
    </source>
</evidence>
<evidence type="ECO:0000256" key="13">
    <source>
        <dbReference type="ARBA" id="ARBA00023136"/>
    </source>
</evidence>
<feature type="transmembrane region" description="Helical" evidence="18">
    <location>
        <begin position="215"/>
        <end position="231"/>
    </location>
</feature>
<dbReference type="EC" id="2.4.99.21" evidence="6"/>
<evidence type="ECO:0000256" key="3">
    <source>
        <dbReference type="ARBA" id="ARBA00004127"/>
    </source>
</evidence>
<reference evidence="21" key="1">
    <citation type="journal article" date="2020" name="mSystems">
        <title>Genome- and Community-Level Interaction Insights into Carbon Utilization and Element Cycling Functions of Hydrothermarchaeota in Hydrothermal Sediment.</title>
        <authorList>
            <person name="Zhou Z."/>
            <person name="Liu Y."/>
            <person name="Xu W."/>
            <person name="Pan J."/>
            <person name="Luo Z.H."/>
            <person name="Li M."/>
        </authorList>
    </citation>
    <scope>NUCLEOTIDE SEQUENCE [LARGE SCALE GENOMIC DNA]</scope>
    <source>
        <strain evidence="21">SpSt-1116</strain>
    </source>
</reference>
<evidence type="ECO:0000256" key="15">
    <source>
        <dbReference type="ARBA" id="ARBA00030679"/>
    </source>
</evidence>
<evidence type="ECO:0000313" key="21">
    <source>
        <dbReference type="EMBL" id="HHQ80175.1"/>
    </source>
</evidence>
<sequence>MKKSDRPPAKRKARKARRREERPLTAKLVELLVKYKRAISVAVVLAACLAGAYLRLMPALKYGLELHGNDPWIEYWLTRYVVEHGVSSWYKLAPDNPDTRIFWYPWGRDFTRTEYPLIPIVAAVTYPIGKALGFTLKEWVALQPVVAGFFTILLGYLLVRELAGDLAGIIAAMLLAFTPGAIERTIVGFVEKIGFSMPIYILSLYLLARFLKRKRLAYATASGLTLGLLAWSWGGWQALQLMTALVLLLYPLYSRVDRRVLAGSAILALVTTLLTVLSPVVGAKTSLFGPSGALIASSALLMLGYVLELKGESVLGLSRFSPQVRYAIVLVGAFVIGVVAVLSGYIYVSGRILYLLGTAPESPLAASVAEHQTLPLRYTFNKTGIPLLLAVPFLVYATVASRRSPELLVLLVPGAVMAFLAFRSAYLMQAVSTTLAMAGGATVHLISRHASKALETRGGRGDDLGIAVSIIAVFAVTLAVAVQANTAVAYASTVIPTIKAGGTDLVVENNAWIYALSYIRENTDKNSVVIAWWDYGYWISVVTGRATVADGATLNATQIELLAKALTAESESEALDVIFNKFRAPQNSTYLVIFDVFRTASSGSEGMWLTGPMPFVSTGTEGRGDIPKSVWMLRISGKLGLYEMLPYFTIKRVMLPDGRMVALWGPDWQSPVVQNTLIYRLFVTGVTSMGFTWEGGCANLSGAHMFVDWMALGKGNLTSIWVQQPEHFKPVKTFVDCIFESGAEKIYVAVFIFKVEP</sequence>
<evidence type="ECO:0000259" key="20">
    <source>
        <dbReference type="Pfam" id="PF21436"/>
    </source>
</evidence>
<keyword evidence="11" id="KW-0460">Magnesium</keyword>
<dbReference type="GO" id="GO:0046872">
    <property type="term" value="F:metal ion binding"/>
    <property type="evidence" value="ECO:0007669"/>
    <property type="project" value="UniProtKB-KW"/>
</dbReference>
<dbReference type="InterPro" id="IPR048307">
    <property type="entry name" value="STT3_N"/>
</dbReference>
<feature type="transmembrane region" description="Helical" evidence="18">
    <location>
        <begin position="188"/>
        <end position="208"/>
    </location>
</feature>
<evidence type="ECO:0000256" key="9">
    <source>
        <dbReference type="ARBA" id="ARBA00022692"/>
    </source>
</evidence>
<feature type="domain" description="STT3/PglB/AglB core" evidence="20">
    <location>
        <begin position="526"/>
        <end position="572"/>
    </location>
</feature>
<evidence type="ECO:0000256" key="8">
    <source>
        <dbReference type="ARBA" id="ARBA00022679"/>
    </source>
</evidence>
<comment type="cofactor">
    <cofactor evidence="2">
        <name>Mg(2+)</name>
        <dbReference type="ChEBI" id="CHEBI:18420"/>
    </cofactor>
</comment>
<feature type="transmembrane region" description="Helical" evidence="18">
    <location>
        <begin position="260"/>
        <end position="281"/>
    </location>
</feature>
<comment type="catalytic activity">
    <reaction evidence="16">
        <text>an archaeal dolichyl phosphooligosaccharide + [protein]-L-asparagine = an archaeal dolichyl phosphate + a glycoprotein with the oligosaccharide chain attached by N-beta-D-glycosyl linkage to a protein L-asparagine.</text>
        <dbReference type="EC" id="2.4.99.21"/>
    </reaction>
</comment>
<feature type="transmembrane region" description="Helical" evidence="18">
    <location>
        <begin position="237"/>
        <end position="253"/>
    </location>
</feature>
<comment type="caution">
    <text evidence="21">The sequence shown here is derived from an EMBL/GenBank/DDBJ whole genome shotgun (WGS) entry which is preliminary data.</text>
</comment>
<comment type="subcellular location">
    <subcellularLocation>
        <location evidence="3">Endomembrane system</location>
        <topology evidence="3">Multi-pass membrane protein</topology>
    </subcellularLocation>
</comment>
<dbReference type="Pfam" id="PF21436">
    <property type="entry name" value="STT3-PglB_core"/>
    <property type="match status" value="1"/>
</dbReference>
<keyword evidence="14" id="KW-0464">Manganese</keyword>
<dbReference type="EMBL" id="DRZC01000026">
    <property type="protein sequence ID" value="HHQ80175.1"/>
    <property type="molecule type" value="Genomic_DNA"/>
</dbReference>
<dbReference type="UniPathway" id="UPA00378"/>
<comment type="cofactor">
    <cofactor evidence="1">
        <name>Mn(2+)</name>
        <dbReference type="ChEBI" id="CHEBI:29035"/>
    </cofactor>
</comment>
<dbReference type="PANTHER" id="PTHR13872:SF1">
    <property type="entry name" value="DOLICHYL-DIPHOSPHOOLIGOSACCHARIDE--PROTEIN GLYCOSYLTRANSFERASE SUBUNIT STT3B"/>
    <property type="match status" value="1"/>
</dbReference>
<feature type="transmembrane region" description="Helical" evidence="18">
    <location>
        <begin position="287"/>
        <end position="307"/>
    </location>
</feature>
<comment type="pathway">
    <text evidence="4">Protein modification; protein glycosylation.</text>
</comment>
<organism evidence="21">
    <name type="scientific">Fervidicoccus fontis</name>
    <dbReference type="NCBI Taxonomy" id="683846"/>
    <lineage>
        <taxon>Archaea</taxon>
        <taxon>Thermoproteota</taxon>
        <taxon>Thermoprotei</taxon>
        <taxon>Fervidicoccales</taxon>
        <taxon>Fervidicoccaceae</taxon>
        <taxon>Fervidicoccus</taxon>
    </lineage>
</organism>
<keyword evidence="9 18" id="KW-0812">Transmembrane</keyword>
<feature type="transmembrane region" description="Helical" evidence="18">
    <location>
        <begin position="407"/>
        <end position="426"/>
    </location>
</feature>
<keyword evidence="13 18" id="KW-0472">Membrane</keyword>
<evidence type="ECO:0000256" key="17">
    <source>
        <dbReference type="SAM" id="MobiDB-lite"/>
    </source>
</evidence>
<feature type="domain" description="Oligosaccharyl transferase STT3 N-terminal" evidence="19">
    <location>
        <begin position="61"/>
        <end position="437"/>
    </location>
</feature>
<evidence type="ECO:0000256" key="11">
    <source>
        <dbReference type="ARBA" id="ARBA00022842"/>
    </source>
</evidence>
<dbReference type="PANTHER" id="PTHR13872">
    <property type="entry name" value="DOLICHYL-DIPHOSPHOOLIGOSACCHARIDE--PROTEIN GLYCOSYLTRANSFERASE SUBUNIT"/>
    <property type="match status" value="1"/>
</dbReference>
<gene>
    <name evidence="21" type="ORF">ENM78_01745</name>
</gene>
<accession>A0A7J3ZJ94</accession>
<evidence type="ECO:0000256" key="6">
    <source>
        <dbReference type="ARBA" id="ARBA00012602"/>
    </source>
</evidence>
<evidence type="ECO:0000256" key="18">
    <source>
        <dbReference type="SAM" id="Phobius"/>
    </source>
</evidence>
<proteinExistence type="inferred from homology"/>
<feature type="region of interest" description="Disordered" evidence="17">
    <location>
        <begin position="1"/>
        <end position="20"/>
    </location>
</feature>
<dbReference type="Pfam" id="PF02516">
    <property type="entry name" value="STT3"/>
    <property type="match status" value="1"/>
</dbReference>
<dbReference type="AlphaFoldDB" id="A0A7J3ZJ94"/>
<feature type="transmembrane region" description="Helical" evidence="18">
    <location>
        <begin position="383"/>
        <end position="400"/>
    </location>
</feature>
<dbReference type="InterPro" id="IPR048999">
    <property type="entry name" value="STT3-PglB_core"/>
</dbReference>
<name>A0A7J3ZJ94_9CREN</name>
<feature type="transmembrane region" description="Helical" evidence="18">
    <location>
        <begin position="166"/>
        <end position="182"/>
    </location>
</feature>
<feature type="transmembrane region" description="Helical" evidence="18">
    <location>
        <begin position="432"/>
        <end position="451"/>
    </location>
</feature>
<dbReference type="InterPro" id="IPR003674">
    <property type="entry name" value="Oligo_trans_STT3"/>
</dbReference>
<keyword evidence="10" id="KW-0479">Metal-binding</keyword>
<evidence type="ECO:0000256" key="7">
    <source>
        <dbReference type="ARBA" id="ARBA00022676"/>
    </source>
</evidence>
<keyword evidence="7" id="KW-0328">Glycosyltransferase</keyword>
<keyword evidence="12 18" id="KW-1133">Transmembrane helix</keyword>
<evidence type="ECO:0000256" key="1">
    <source>
        <dbReference type="ARBA" id="ARBA00001936"/>
    </source>
</evidence>